<protein>
    <recommendedName>
        <fullName evidence="3">Activator of Hsp90 ATPase AHSA1-like N-terminal domain-containing protein</fullName>
    </recommendedName>
</protein>
<dbReference type="Proteomes" id="UP000318582">
    <property type="component" value="Unassembled WGS sequence"/>
</dbReference>
<feature type="domain" description="Activator of Hsp90 ATPase AHSA1-like N-terminal" evidence="3">
    <location>
        <begin position="16"/>
        <end position="148"/>
    </location>
</feature>
<evidence type="ECO:0000313" key="5">
    <source>
        <dbReference type="Proteomes" id="UP000318582"/>
    </source>
</evidence>
<dbReference type="InterPro" id="IPR023393">
    <property type="entry name" value="START-like_dom_sf"/>
</dbReference>
<gene>
    <name evidence="4" type="ORF">PhCBS80983_g05149</name>
</gene>
<dbReference type="InterPro" id="IPR036338">
    <property type="entry name" value="Aha1"/>
</dbReference>
<dbReference type="Gene3D" id="3.15.10.20">
    <property type="entry name" value="Activator of Hsp90 ATPase Aha1, N-terminal domain"/>
    <property type="match status" value="1"/>
</dbReference>
<dbReference type="Gene3D" id="3.30.530.20">
    <property type="match status" value="1"/>
</dbReference>
<evidence type="ECO:0000256" key="1">
    <source>
        <dbReference type="ARBA" id="ARBA00006817"/>
    </source>
</evidence>
<dbReference type="Pfam" id="PF08327">
    <property type="entry name" value="AHSA1"/>
    <property type="match status" value="1"/>
</dbReference>
<evidence type="ECO:0000256" key="2">
    <source>
        <dbReference type="SAM" id="MobiDB-lite"/>
    </source>
</evidence>
<comment type="caution">
    <text evidence="4">The sequence shown here is derived from an EMBL/GenBank/DDBJ whole genome shotgun (WGS) entry which is preliminary data.</text>
</comment>
<dbReference type="Pfam" id="PF09229">
    <property type="entry name" value="Aha1_N"/>
    <property type="match status" value="1"/>
</dbReference>
<organism evidence="4 5">
    <name type="scientific">Powellomyces hirtus</name>
    <dbReference type="NCBI Taxonomy" id="109895"/>
    <lineage>
        <taxon>Eukaryota</taxon>
        <taxon>Fungi</taxon>
        <taxon>Fungi incertae sedis</taxon>
        <taxon>Chytridiomycota</taxon>
        <taxon>Chytridiomycota incertae sedis</taxon>
        <taxon>Chytridiomycetes</taxon>
        <taxon>Spizellomycetales</taxon>
        <taxon>Powellomycetaceae</taxon>
        <taxon>Powellomyces</taxon>
    </lineage>
</organism>
<accession>A0A507DVR7</accession>
<dbReference type="PANTHER" id="PTHR13009">
    <property type="entry name" value="HEAT SHOCK PROTEIN 90 HSP90 CO-CHAPERONE AHA-1"/>
    <property type="match status" value="1"/>
</dbReference>
<reference evidence="4 5" key="1">
    <citation type="journal article" date="2019" name="Sci. Rep.">
        <title>Comparative genomics of chytrid fungi reveal insights into the obligate biotrophic and pathogenic lifestyle of Synchytrium endobioticum.</title>
        <authorList>
            <person name="van de Vossenberg B.T.L.H."/>
            <person name="Warris S."/>
            <person name="Nguyen H.D.T."/>
            <person name="van Gent-Pelzer M.P.E."/>
            <person name="Joly D.L."/>
            <person name="van de Geest H.C."/>
            <person name="Bonants P.J.M."/>
            <person name="Smith D.S."/>
            <person name="Levesque C.A."/>
            <person name="van der Lee T.A.J."/>
        </authorList>
    </citation>
    <scope>NUCLEOTIDE SEQUENCE [LARGE SCALE GENOMIC DNA]</scope>
    <source>
        <strain evidence="4 5">CBS 809.83</strain>
    </source>
</reference>
<dbReference type="GO" id="GO:0006457">
    <property type="term" value="P:protein folding"/>
    <property type="evidence" value="ECO:0007669"/>
    <property type="project" value="TreeGrafter"/>
</dbReference>
<feature type="region of interest" description="Disordered" evidence="2">
    <location>
        <begin position="167"/>
        <end position="187"/>
    </location>
</feature>
<comment type="similarity">
    <text evidence="1">Belongs to the AHA1 family.</text>
</comment>
<dbReference type="SMART" id="SM01000">
    <property type="entry name" value="Aha1_N"/>
    <property type="match status" value="1"/>
</dbReference>
<dbReference type="SUPFAM" id="SSF55961">
    <property type="entry name" value="Bet v1-like"/>
    <property type="match status" value="1"/>
</dbReference>
<dbReference type="GO" id="GO:0001671">
    <property type="term" value="F:ATPase activator activity"/>
    <property type="evidence" value="ECO:0007669"/>
    <property type="project" value="InterPro"/>
</dbReference>
<dbReference type="SUPFAM" id="SSF103111">
    <property type="entry name" value="Activator of Hsp90 ATPase, Aha1"/>
    <property type="match status" value="1"/>
</dbReference>
<evidence type="ECO:0000313" key="4">
    <source>
        <dbReference type="EMBL" id="TPX55646.1"/>
    </source>
</evidence>
<dbReference type="GO" id="GO:0051087">
    <property type="term" value="F:protein-folding chaperone binding"/>
    <property type="evidence" value="ECO:0007669"/>
    <property type="project" value="InterPro"/>
</dbReference>
<dbReference type="InterPro" id="IPR013538">
    <property type="entry name" value="ASHA1/2-like_C"/>
</dbReference>
<dbReference type="STRING" id="109895.A0A507DVR7"/>
<name>A0A507DVR7_9FUNG</name>
<dbReference type="CDD" id="cd08892">
    <property type="entry name" value="SRPBCC_Aha1"/>
    <property type="match status" value="1"/>
</dbReference>
<dbReference type="GO" id="GO:0005829">
    <property type="term" value="C:cytosol"/>
    <property type="evidence" value="ECO:0007669"/>
    <property type="project" value="TreeGrafter"/>
</dbReference>
<dbReference type="AlphaFoldDB" id="A0A507DVR7"/>
<proteinExistence type="inferred from homology"/>
<evidence type="ECO:0000259" key="3">
    <source>
        <dbReference type="SMART" id="SM01000"/>
    </source>
</evidence>
<dbReference type="PANTHER" id="PTHR13009:SF22">
    <property type="entry name" value="LD43819P"/>
    <property type="match status" value="1"/>
</dbReference>
<dbReference type="EMBL" id="QEAQ01000101">
    <property type="protein sequence ID" value="TPX55646.1"/>
    <property type="molecule type" value="Genomic_DNA"/>
</dbReference>
<sequence length="319" mass="35835">MTGTNWKNVNNWHWVEKNCLPWAKEYFTEKLTGAATEKGDVKVSIDEVRDVTGDVDLNQRKGKIITIFDVVLVLGWKGEGYGTTASGKIDIPEYMHDTEVEDIVFDISLDSPNAEREKIKDVVRLELTKVLREKMTPFAKDLVEAHVKDVFIAPEEMKGHPVLKQYQPKPPAPAQTTATSTAPSTKGGLTSIKQSIDFSASPADIYETLLDKQRVQAWTRGKAEIGREVGSTFNLFDGNITGIIVELVPNKKIVQKWRLKTWPAGHHSTVEMEFVEGSDKTTLKVTQSDVPASEKDMTEKNWQNYYWNSIKATFGFGGR</sequence>
<keyword evidence="5" id="KW-1185">Reference proteome</keyword>
<feature type="compositionally biased region" description="Low complexity" evidence="2">
    <location>
        <begin position="174"/>
        <end position="186"/>
    </location>
</feature>
<dbReference type="InterPro" id="IPR015310">
    <property type="entry name" value="AHSA1-like_N"/>
</dbReference>